<accession>A0A9W9HQA7</accession>
<dbReference type="EMBL" id="JAPQKO010000006">
    <property type="protein sequence ID" value="KAJ5155948.1"/>
    <property type="molecule type" value="Genomic_DNA"/>
</dbReference>
<reference evidence="1" key="1">
    <citation type="submission" date="2022-11" db="EMBL/GenBank/DDBJ databases">
        <authorList>
            <person name="Petersen C."/>
        </authorList>
    </citation>
    <scope>NUCLEOTIDE SEQUENCE</scope>
    <source>
        <strain evidence="1">IBT 21917</strain>
    </source>
</reference>
<gene>
    <name evidence="1" type="ORF">N7492_008751</name>
</gene>
<evidence type="ECO:0000313" key="2">
    <source>
        <dbReference type="Proteomes" id="UP001146351"/>
    </source>
</evidence>
<dbReference type="OrthoDB" id="8864979at2759"/>
<organism evidence="1 2">
    <name type="scientific">Penicillium capsulatum</name>
    <dbReference type="NCBI Taxonomy" id="69766"/>
    <lineage>
        <taxon>Eukaryota</taxon>
        <taxon>Fungi</taxon>
        <taxon>Dikarya</taxon>
        <taxon>Ascomycota</taxon>
        <taxon>Pezizomycotina</taxon>
        <taxon>Eurotiomycetes</taxon>
        <taxon>Eurotiomycetidae</taxon>
        <taxon>Eurotiales</taxon>
        <taxon>Aspergillaceae</taxon>
        <taxon>Penicillium</taxon>
    </lineage>
</organism>
<evidence type="ECO:0000313" key="1">
    <source>
        <dbReference type="EMBL" id="KAJ5155948.1"/>
    </source>
</evidence>
<name>A0A9W9HQA7_9EURO</name>
<reference evidence="1" key="2">
    <citation type="journal article" date="2023" name="IMA Fungus">
        <title>Comparative genomic study of the Penicillium genus elucidates a diverse pangenome and 15 lateral gene transfer events.</title>
        <authorList>
            <person name="Petersen C."/>
            <person name="Sorensen T."/>
            <person name="Nielsen M.R."/>
            <person name="Sondergaard T.E."/>
            <person name="Sorensen J.L."/>
            <person name="Fitzpatrick D.A."/>
            <person name="Frisvad J.C."/>
            <person name="Nielsen K.L."/>
        </authorList>
    </citation>
    <scope>NUCLEOTIDE SEQUENCE</scope>
    <source>
        <strain evidence="1">IBT 21917</strain>
    </source>
</reference>
<comment type="caution">
    <text evidence="1">The sequence shown here is derived from an EMBL/GenBank/DDBJ whole genome shotgun (WGS) entry which is preliminary data.</text>
</comment>
<dbReference type="InterPro" id="IPR025204">
    <property type="entry name" value="CENP-L"/>
</dbReference>
<sequence>MEQASSWQLFNTSWNLHRLSPLHHAKDCSSLVDNPTALKLYATRLRDHLTGDILAGLHAASAADDDALSKTGALKECTWQSITGSNSRDSPAGRRATAASFPGILVTLEYENISYKAALLAELEPSTRSDSQAQGSTFLPLLMTKLPTALRQTFISFLSSNFDTYCAPLHLPSPFLCKGLETFIDELRHAPGSDDDTIEEVVKELQLTLAFSALIAPSLRTVNIGISRNSLVGFLDDDSDSDRSDSRTLEQKLKSPLIANLTSYLEAHLAMSLDLDGSSQNPVPQQHVRLSKLACAAFVLGGEGRLKLVVDARQAEDDQTLMAHNEASLHAIQSLLRIIIRKAVIGGEAT</sequence>
<dbReference type="Pfam" id="PF13092">
    <property type="entry name" value="CENP-L"/>
    <property type="match status" value="1"/>
</dbReference>
<dbReference type="Proteomes" id="UP001146351">
    <property type="component" value="Unassembled WGS sequence"/>
</dbReference>
<dbReference type="AlphaFoldDB" id="A0A9W9HQA7"/>
<proteinExistence type="predicted"/>
<protein>
    <submittedName>
        <fullName evidence="1">CENP-A-nucleosome distal centromere subunit CENP-L</fullName>
    </submittedName>
</protein>
<keyword evidence="2" id="KW-1185">Reference proteome</keyword>